<keyword evidence="1" id="KW-1133">Transmembrane helix</keyword>
<dbReference type="Proteomes" id="UP000007799">
    <property type="component" value="Unassembled WGS sequence"/>
</dbReference>
<dbReference type="GeneID" id="16076053"/>
<evidence type="ECO:0000256" key="1">
    <source>
        <dbReference type="SAM" id="Phobius"/>
    </source>
</evidence>
<dbReference type="AlphaFoldDB" id="F2U6G7"/>
<gene>
    <name evidence="2" type="ORF">PTSG_12071</name>
</gene>
<sequence>MTLGQEIDIISIHMRDTVALGAVVACACLLLYTLLLRRTSSATRHGTRNPQTKEEWTQQLLVRIRPLHLYASCPAMLLGGCQLQLMPTTYEMLVSFIVGATFQNRVACLNPSICTTTLPPAIACGLPPSFPRYTHTDTQTDTHTHLCVRCNSAFARPFLTSVGPTGCLFRLRL</sequence>
<organism evidence="3">
    <name type="scientific">Salpingoeca rosetta (strain ATCC 50818 / BSB-021)</name>
    <dbReference type="NCBI Taxonomy" id="946362"/>
    <lineage>
        <taxon>Eukaryota</taxon>
        <taxon>Choanoflagellata</taxon>
        <taxon>Craspedida</taxon>
        <taxon>Salpingoecidae</taxon>
        <taxon>Salpingoeca</taxon>
    </lineage>
</organism>
<reference evidence="2" key="1">
    <citation type="submission" date="2009-08" db="EMBL/GenBank/DDBJ databases">
        <title>Annotation of Salpingoeca rosetta.</title>
        <authorList>
            <consortium name="The Broad Institute Genome Sequencing Platform"/>
            <person name="Russ C."/>
            <person name="Cuomo C."/>
            <person name="Burger G."/>
            <person name="Gray M.W."/>
            <person name="Holland P.W.H."/>
            <person name="King N."/>
            <person name="Lang F.B.F."/>
            <person name="Roger A.J."/>
            <person name="Ruiz-Trillo I."/>
            <person name="Young S.K."/>
            <person name="Zeng Q."/>
            <person name="Gargeya S."/>
            <person name="Alvarado L."/>
            <person name="Berlin A."/>
            <person name="Chapman S.B."/>
            <person name="Chen Z."/>
            <person name="Freedman E."/>
            <person name="Gellesch M."/>
            <person name="Goldberg J."/>
            <person name="Griggs A."/>
            <person name="Gujja S."/>
            <person name="Heilman E."/>
            <person name="Heiman D."/>
            <person name="Howarth C."/>
            <person name="Mehta T."/>
            <person name="Neiman D."/>
            <person name="Pearson M."/>
            <person name="Roberts A."/>
            <person name="Saif S."/>
            <person name="Shea T."/>
            <person name="Shenoy N."/>
            <person name="Sisk P."/>
            <person name="Stolte C."/>
            <person name="Sykes S."/>
            <person name="White J."/>
            <person name="Yandava C."/>
            <person name="Haas B."/>
            <person name="Nusbaum C."/>
            <person name="Birren B."/>
        </authorList>
    </citation>
    <scope>NUCLEOTIDE SEQUENCE [LARGE SCALE GENOMIC DNA]</scope>
    <source>
        <strain evidence="2">ATCC 50818</strain>
    </source>
</reference>
<accession>F2U6G7</accession>
<evidence type="ECO:0000313" key="2">
    <source>
        <dbReference type="EMBL" id="EGD83108.1"/>
    </source>
</evidence>
<feature type="transmembrane region" description="Helical" evidence="1">
    <location>
        <begin position="18"/>
        <end position="36"/>
    </location>
</feature>
<keyword evidence="1" id="KW-0472">Membrane</keyword>
<protein>
    <submittedName>
        <fullName evidence="2">Uncharacterized protein</fullName>
    </submittedName>
</protein>
<dbReference type="EMBL" id="GL832962">
    <property type="protein sequence ID" value="EGD83108.1"/>
    <property type="molecule type" value="Genomic_DNA"/>
</dbReference>
<keyword evidence="3" id="KW-1185">Reference proteome</keyword>
<name>F2U6G7_SALR5</name>
<dbReference type="InParanoid" id="F2U6G7"/>
<evidence type="ECO:0000313" key="3">
    <source>
        <dbReference type="Proteomes" id="UP000007799"/>
    </source>
</evidence>
<proteinExistence type="predicted"/>
<dbReference type="RefSeq" id="XP_004995472.1">
    <property type="nucleotide sequence ID" value="XM_004995415.1"/>
</dbReference>
<dbReference type="KEGG" id="sre:PTSG_12071"/>
<keyword evidence="1" id="KW-0812">Transmembrane</keyword>